<gene>
    <name evidence="2" type="ORF">E1298_21275</name>
</gene>
<keyword evidence="1" id="KW-0812">Transmembrane</keyword>
<evidence type="ECO:0000256" key="1">
    <source>
        <dbReference type="SAM" id="Phobius"/>
    </source>
</evidence>
<protein>
    <submittedName>
        <fullName evidence="2">Uncharacterized protein</fullName>
    </submittedName>
</protein>
<proteinExistence type="predicted"/>
<evidence type="ECO:0000313" key="2">
    <source>
        <dbReference type="EMBL" id="TDD83482.1"/>
    </source>
</evidence>
<accession>A0A4R5BIC7</accession>
<dbReference type="OrthoDB" id="3481203at2"/>
<organism evidence="2 3">
    <name type="scientific">Actinomadura rubrisoli</name>
    <dbReference type="NCBI Taxonomy" id="2530368"/>
    <lineage>
        <taxon>Bacteria</taxon>
        <taxon>Bacillati</taxon>
        <taxon>Actinomycetota</taxon>
        <taxon>Actinomycetes</taxon>
        <taxon>Streptosporangiales</taxon>
        <taxon>Thermomonosporaceae</taxon>
        <taxon>Actinomadura</taxon>
    </lineage>
</organism>
<dbReference type="Proteomes" id="UP000294513">
    <property type="component" value="Unassembled WGS sequence"/>
</dbReference>
<evidence type="ECO:0000313" key="3">
    <source>
        <dbReference type="Proteomes" id="UP000294513"/>
    </source>
</evidence>
<dbReference type="EMBL" id="SMKU01000112">
    <property type="protein sequence ID" value="TDD83482.1"/>
    <property type="molecule type" value="Genomic_DNA"/>
</dbReference>
<comment type="caution">
    <text evidence="2">The sequence shown here is derived from an EMBL/GenBank/DDBJ whole genome shotgun (WGS) entry which is preliminary data.</text>
</comment>
<sequence>MTGHQNPNSRDRRPLSEEQLDAVLQAAHDELGAYTERHTDSFTAMLALLPDEGADGADEELPPSLPRMRHLAPRANSTMRGLAVAALSIAAPLLVLMLFQSTLHTRPAAHVSPLVSTAPARPASSAIPRPVVPTPQPEAVGVPRMPPPPPRLTAADQRFLDVLDSDGISAPDEWAIEAGRYTCGIDYSSAYRYLTDGGLHGHHVRAFLNEWRNTHAGCDPTAEPPWR</sequence>
<keyword evidence="1" id="KW-1133">Transmembrane helix</keyword>
<name>A0A4R5BIC7_9ACTN</name>
<dbReference type="AlphaFoldDB" id="A0A4R5BIC7"/>
<keyword evidence="3" id="KW-1185">Reference proteome</keyword>
<keyword evidence="1" id="KW-0472">Membrane</keyword>
<dbReference type="RefSeq" id="WP_131895910.1">
    <property type="nucleotide sequence ID" value="NZ_SMKU01000112.1"/>
</dbReference>
<reference evidence="2 3" key="1">
    <citation type="submission" date="2019-03" db="EMBL/GenBank/DDBJ databases">
        <title>Draft genome sequences of novel Actinobacteria.</title>
        <authorList>
            <person name="Sahin N."/>
            <person name="Ay H."/>
            <person name="Saygin H."/>
        </authorList>
    </citation>
    <scope>NUCLEOTIDE SEQUENCE [LARGE SCALE GENOMIC DNA]</scope>
    <source>
        <strain evidence="2 3">H3C3</strain>
    </source>
</reference>
<feature type="transmembrane region" description="Helical" evidence="1">
    <location>
        <begin position="77"/>
        <end position="99"/>
    </location>
</feature>